<dbReference type="Pfam" id="PF01128">
    <property type="entry name" value="IspD"/>
    <property type="match status" value="1"/>
</dbReference>
<comment type="similarity">
    <text evidence="3 7">Belongs to the IspD/TarI cytidylyltransferase family. IspD subfamily.</text>
</comment>
<dbReference type="FunFam" id="3.90.550.10:FF:000003">
    <property type="entry name" value="2-C-methyl-D-erythritol 4-phosphate cytidylyltransferase"/>
    <property type="match status" value="1"/>
</dbReference>
<dbReference type="EMBL" id="LR130779">
    <property type="protein sequence ID" value="VDN61638.1"/>
    <property type="molecule type" value="Genomic_DNA"/>
</dbReference>
<dbReference type="GO" id="GO:0050518">
    <property type="term" value="F:2-C-methyl-D-erythritol 4-phosphate cytidylyltransferase activity"/>
    <property type="evidence" value="ECO:0007669"/>
    <property type="project" value="UniProtKB-UniRule"/>
</dbReference>
<dbReference type="EC" id="2.7.7.60" evidence="7"/>
<dbReference type="UniPathway" id="UPA00056">
    <property type="reaction ID" value="UER00093"/>
</dbReference>
<dbReference type="NCBIfam" id="TIGR00453">
    <property type="entry name" value="ispD"/>
    <property type="match status" value="1"/>
</dbReference>
<evidence type="ECO:0000256" key="2">
    <source>
        <dbReference type="ARBA" id="ARBA00004787"/>
    </source>
</evidence>
<dbReference type="PANTHER" id="PTHR32125">
    <property type="entry name" value="2-C-METHYL-D-ERYTHRITOL 4-PHOSPHATE CYTIDYLYLTRANSFERASE, CHLOROPLASTIC"/>
    <property type="match status" value="1"/>
</dbReference>
<feature type="site" description="Transition state stabilizer" evidence="7">
    <location>
        <position position="17"/>
    </location>
</feature>
<dbReference type="InterPro" id="IPR001228">
    <property type="entry name" value="IspD"/>
</dbReference>
<dbReference type="InterPro" id="IPR034683">
    <property type="entry name" value="IspD/TarI"/>
</dbReference>
<dbReference type="HAMAP" id="MF_00108">
    <property type="entry name" value="IspD"/>
    <property type="match status" value="1"/>
</dbReference>
<evidence type="ECO:0000256" key="4">
    <source>
        <dbReference type="ARBA" id="ARBA00022679"/>
    </source>
</evidence>
<accession>A0A653AZ36</accession>
<keyword evidence="6 7" id="KW-0414">Isoprene biosynthesis</keyword>
<dbReference type="OrthoDB" id="9806837at2"/>
<dbReference type="InterPro" id="IPR018294">
    <property type="entry name" value="ISPD_synthase_CS"/>
</dbReference>
<dbReference type="SUPFAM" id="SSF53448">
    <property type="entry name" value="Nucleotide-diphospho-sugar transferases"/>
    <property type="match status" value="1"/>
</dbReference>
<evidence type="ECO:0000313" key="8">
    <source>
        <dbReference type="EMBL" id="VDN61638.1"/>
    </source>
</evidence>
<evidence type="ECO:0000256" key="3">
    <source>
        <dbReference type="ARBA" id="ARBA00009789"/>
    </source>
</evidence>
<proteinExistence type="inferred from homology"/>
<organism evidence="8">
    <name type="scientific">Ectopseudomonas oleovorans</name>
    <name type="common">Pseudomonas oleovorans</name>
    <dbReference type="NCBI Taxonomy" id="301"/>
    <lineage>
        <taxon>Bacteria</taxon>
        <taxon>Pseudomonadati</taxon>
        <taxon>Pseudomonadota</taxon>
        <taxon>Gammaproteobacteria</taxon>
        <taxon>Pseudomonadales</taxon>
        <taxon>Pseudomonadaceae</taxon>
        <taxon>Ectopseudomonas</taxon>
    </lineage>
</organism>
<dbReference type="PROSITE" id="PS01295">
    <property type="entry name" value="ISPD"/>
    <property type="match status" value="1"/>
</dbReference>
<feature type="site" description="Positions MEP for the nucleophilic attack" evidence="7">
    <location>
        <position position="158"/>
    </location>
</feature>
<dbReference type="AlphaFoldDB" id="A0A653AZ36"/>
<evidence type="ECO:0000256" key="6">
    <source>
        <dbReference type="ARBA" id="ARBA00023229"/>
    </source>
</evidence>
<dbReference type="InterPro" id="IPR029044">
    <property type="entry name" value="Nucleotide-diphossugar_trans"/>
</dbReference>
<evidence type="ECO:0000256" key="5">
    <source>
        <dbReference type="ARBA" id="ARBA00022695"/>
    </source>
</evidence>
<comment type="function">
    <text evidence="7">Catalyzes the formation of 4-diphosphocytidyl-2-C-methyl-D-erythritol from CTP and 2-C-methyl-D-erythritol 4-phosphate (MEP).</text>
</comment>
<reference evidence="8" key="1">
    <citation type="submission" date="2018-11" db="EMBL/GenBank/DDBJ databases">
        <authorList>
            <consortium name="Genoscope - CEA"/>
            <person name="William W."/>
        </authorList>
    </citation>
    <scope>NUCLEOTIDE SEQUENCE [LARGE SCALE GENOMIC DNA]</scope>
    <source>
        <strain evidence="8">T9AD</strain>
    </source>
</reference>
<keyword evidence="4 7" id="KW-0808">Transferase</keyword>
<dbReference type="GO" id="GO:0019288">
    <property type="term" value="P:isopentenyl diphosphate biosynthetic process, methylerythritol 4-phosphate pathway"/>
    <property type="evidence" value="ECO:0007669"/>
    <property type="project" value="UniProtKB-UniRule"/>
</dbReference>
<evidence type="ECO:0000256" key="1">
    <source>
        <dbReference type="ARBA" id="ARBA00001282"/>
    </source>
</evidence>
<dbReference type="PANTHER" id="PTHR32125:SF4">
    <property type="entry name" value="2-C-METHYL-D-ERYTHRITOL 4-PHOSPHATE CYTIDYLYLTRANSFERASE, CHLOROPLASTIC"/>
    <property type="match status" value="1"/>
</dbReference>
<evidence type="ECO:0000256" key="7">
    <source>
        <dbReference type="HAMAP-Rule" id="MF_00108"/>
    </source>
</evidence>
<protein>
    <recommendedName>
        <fullName evidence="7">2-C-methyl-D-erythritol 4-phosphate cytidylyltransferase</fullName>
        <ecNumber evidence="7">2.7.7.60</ecNumber>
    </recommendedName>
    <alternativeName>
        <fullName evidence="7">4-diphosphocytidyl-2C-methyl-D-erythritol synthase</fullName>
    </alternativeName>
    <alternativeName>
        <fullName evidence="7">MEP cytidylyltransferase</fullName>
        <shortName evidence="7">MCT</shortName>
    </alternativeName>
</protein>
<gene>
    <name evidence="7 8" type="primary">ispD</name>
    <name evidence="8" type="ORF">POT9AD_0647</name>
</gene>
<comment type="catalytic activity">
    <reaction evidence="1 7">
        <text>2-C-methyl-D-erythritol 4-phosphate + CTP + H(+) = 4-CDP-2-C-methyl-D-erythritol + diphosphate</text>
        <dbReference type="Rhea" id="RHEA:13429"/>
        <dbReference type="ChEBI" id="CHEBI:15378"/>
        <dbReference type="ChEBI" id="CHEBI:33019"/>
        <dbReference type="ChEBI" id="CHEBI:37563"/>
        <dbReference type="ChEBI" id="CHEBI:57823"/>
        <dbReference type="ChEBI" id="CHEBI:58262"/>
        <dbReference type="EC" id="2.7.7.60"/>
    </reaction>
</comment>
<name>A0A653AZ36_ECTOL</name>
<keyword evidence="5 7" id="KW-0548">Nucleotidyltransferase</keyword>
<dbReference type="InterPro" id="IPR050088">
    <property type="entry name" value="IspD/TarI_cytidylyltransf_bact"/>
</dbReference>
<dbReference type="Gene3D" id="3.90.550.10">
    <property type="entry name" value="Spore Coat Polysaccharide Biosynthesis Protein SpsA, Chain A"/>
    <property type="match status" value="1"/>
</dbReference>
<dbReference type="CDD" id="cd02516">
    <property type="entry name" value="CDP-ME_synthetase"/>
    <property type="match status" value="1"/>
</dbReference>
<feature type="site" description="Transition state stabilizer" evidence="7">
    <location>
        <position position="24"/>
    </location>
</feature>
<feature type="site" description="Positions MEP for the nucleophilic attack" evidence="7">
    <location>
        <position position="214"/>
    </location>
</feature>
<sequence>MSARFWLVIPAAGIGARMAADRPKQYLQVAGRSILEHTLQRFLDHPALRGVVVSLAADDPYWPVLAVASDPRIRRAAGGCERADSVLAGLETLKNEGAADDDWVLVHDAARPNLALEDLQRLLDSLADDPVGGLLAVPARDTLKRAGADGRVQETVDRSVIWQAYTPQMFRLGALRQALAQALRAQVAITDEASAMEWVGLAPRLVEGRADNLKVTRPEDLQYLQVLWSEPR</sequence>
<comment type="pathway">
    <text evidence="2 7">Isoprenoid biosynthesis; isopentenyl diphosphate biosynthesis via DXP pathway; isopentenyl diphosphate from 1-deoxy-D-xylulose 5-phosphate: step 2/6.</text>
</comment>